<comment type="caution">
    <text evidence="1">The sequence shown here is derived from an EMBL/GenBank/DDBJ whole genome shotgun (WGS) entry which is preliminary data.</text>
</comment>
<evidence type="ECO:0000313" key="2">
    <source>
        <dbReference type="Proteomes" id="UP000789405"/>
    </source>
</evidence>
<protein>
    <submittedName>
        <fullName evidence="1">15226_t:CDS:1</fullName>
    </submittedName>
</protein>
<reference evidence="1" key="1">
    <citation type="submission" date="2021-06" db="EMBL/GenBank/DDBJ databases">
        <authorList>
            <person name="Kallberg Y."/>
            <person name="Tangrot J."/>
            <person name="Rosling A."/>
        </authorList>
    </citation>
    <scope>NUCLEOTIDE SEQUENCE</scope>
    <source>
        <strain evidence="1">MA453B</strain>
    </source>
</reference>
<keyword evidence="2" id="KW-1185">Reference proteome</keyword>
<accession>A0A9N8ZBA5</accession>
<evidence type="ECO:0000313" key="1">
    <source>
        <dbReference type="EMBL" id="CAG8478202.1"/>
    </source>
</evidence>
<name>A0A9N8ZBA5_9GLOM</name>
<gene>
    <name evidence="1" type="ORF">DERYTH_LOCUS1791</name>
</gene>
<dbReference type="AlphaFoldDB" id="A0A9N8ZBA5"/>
<organism evidence="1 2">
    <name type="scientific">Dentiscutata erythropus</name>
    <dbReference type="NCBI Taxonomy" id="1348616"/>
    <lineage>
        <taxon>Eukaryota</taxon>
        <taxon>Fungi</taxon>
        <taxon>Fungi incertae sedis</taxon>
        <taxon>Mucoromycota</taxon>
        <taxon>Glomeromycotina</taxon>
        <taxon>Glomeromycetes</taxon>
        <taxon>Diversisporales</taxon>
        <taxon>Gigasporaceae</taxon>
        <taxon>Dentiscutata</taxon>
    </lineage>
</organism>
<dbReference type="EMBL" id="CAJVPY010000528">
    <property type="protein sequence ID" value="CAG8478202.1"/>
    <property type="molecule type" value="Genomic_DNA"/>
</dbReference>
<dbReference type="OrthoDB" id="2436378at2759"/>
<sequence>MKKLPALFRESDSTLVIKWDDRGFNDVPMAPGCRTRIAGQTKAALITQLVANGAVDIYGLNLVYMFRSPDALGQREDTIPAWARH</sequence>
<proteinExistence type="predicted"/>
<dbReference type="Proteomes" id="UP000789405">
    <property type="component" value="Unassembled WGS sequence"/>
</dbReference>